<evidence type="ECO:0000313" key="9">
    <source>
        <dbReference type="EMBL" id="KAG6696541.1"/>
    </source>
</evidence>
<dbReference type="CDD" id="cd00065">
    <property type="entry name" value="FYVE_like_SF"/>
    <property type="match status" value="1"/>
</dbReference>
<evidence type="ECO:0000256" key="1">
    <source>
        <dbReference type="ARBA" id="ARBA00022723"/>
    </source>
</evidence>
<protein>
    <recommendedName>
        <fullName evidence="7">FYVE-type domain-containing protein</fullName>
    </recommendedName>
</protein>
<sequence>MLEKIGLPAKPAVRGNNWVVDASHCQGCNSQFTFINRKHHCRRCGGLFCGSCTQQRMVLRGQGDLPVRICEPCKKLEEAARFEIRHRHKSRAGRGSSTSTSKYEDEVLNHILGSAREESFSSVQESNNDTVFGIKRATSSASCSNASEVAAQDGGGEVQRRITLNEPNNFTSDMASASPEELRERALDEKKMYKILKGEGKLGEALKAFKRGKELERQAEALEIYLRKRSKKVLSSGNMADIQNKYGPKESGRKNKIIPSAGKEKDDLAAELRELGWSDKDIHDEHKKLESTTLEGELSSLLGEVSQKININKSSPRIDKTEVVALKKKALMLKREGNLAEAKEELKRAKVLEKQLEEQELLAGAEDSDDELSELIHSMDEDKEELSIQYEQEHNFDFGHIVGTSDDFIVDGSFDVTDEDMDDPEITAALQSLGWTEDSINHEKISQESVPIDREAKLREIQALKIEALNQKRAGNVAEAMTKLKKAKVLERDLEDFESQVDDSIVHSPMVTEKHSTFMSDDKFLNSAKVGYEDINARKDVGSRLAPKSRLMIQKELLSLKKKALALRREGRLDEAEEELKKGKVLEHQLEHMDNALKVTATKVTVGIKDPDFSYKHPDVNKNISVGEREGEEDLTDHDMRDPTYLSLLKNLGWTDEDNELENSASKLSKQDDNVSVQRVESSSTQSPSIIVVRSSRSRAELQKELLSLKRKGLALRRQGKTEEAEEVQWNVKALEAQIAEIDAPKKEIQIESNRPKDKIFEPLAESSVEEGDEGDATVNDVQDPALLSILKNLGWKDDELEPVTMQEGTKLVAVNTLSTTDPSVIESSSRTPVAVPRSKGEIQRELLGLKRKALALRRKGEMEQVEETLRMAKVLEVQLEDMEVPKVKLMVNASEDERPEPFELLISSRNHGSLEGTVEASKGPVAAVMGSNGQVVQSSVGLGGTKTDPIDPPSRDSDSISIFSQFPEENNPFSVELVASDKMSPPDNTKTAKYAGYNPPPGHSVNMVDLLTGNDWNYSQNPEQKKEEKLNLGSDELFPTCPIHLASVKSPEKDLGSKDHVTTTKIEMVHSDEKPNTYEANSAQEFPLQKVDSSLRQEILIHRRKAVALKREGNLREAREELRQAKLLEKSLENNFQPKTGPSDVSTSDVPPFGKKDHGTTNLAPKPLSSRERFKLQQESLGHKRQALKLRREGRIEEAEAEFELAKAIEMQLDELAAHDSTVSSVSKLEPADDVVVEDLLDPQLLHALKAIGLEGANMVAPSVPERQQPSKVNAGRNENSNLERTQLEERIKTEKVKAVSLKRSGKQAEALDALRHAKLLEKKLNSLASQ</sequence>
<dbReference type="PROSITE" id="PS50178">
    <property type="entry name" value="ZF_FYVE"/>
    <property type="match status" value="1"/>
</dbReference>
<feature type="region of interest" description="Disordered" evidence="6">
    <location>
        <begin position="1133"/>
        <end position="1167"/>
    </location>
</feature>
<keyword evidence="2 4" id="KW-0863">Zinc-finger</keyword>
<dbReference type="EMBL" id="CM031833">
    <property type="protein sequence ID" value="KAG6696541.1"/>
    <property type="molecule type" value="Genomic_DNA"/>
</dbReference>
<dbReference type="PANTHER" id="PTHR47553">
    <property type="entry name" value="MYOSIN-11"/>
    <property type="match status" value="1"/>
</dbReference>
<evidence type="ECO:0000256" key="3">
    <source>
        <dbReference type="ARBA" id="ARBA00022833"/>
    </source>
</evidence>
<dbReference type="SMART" id="SM00028">
    <property type="entry name" value="TPR"/>
    <property type="match status" value="7"/>
</dbReference>
<dbReference type="SMART" id="SM00064">
    <property type="entry name" value="FYVE"/>
    <property type="match status" value="1"/>
</dbReference>
<evidence type="ECO:0000256" key="5">
    <source>
        <dbReference type="SAM" id="Coils"/>
    </source>
</evidence>
<keyword evidence="10" id="KW-1185">Reference proteome</keyword>
<keyword evidence="3" id="KW-0862">Zinc</keyword>
<feature type="coiled-coil region" evidence="5">
    <location>
        <begin position="332"/>
        <end position="362"/>
    </location>
</feature>
<feature type="region of interest" description="Disordered" evidence="6">
    <location>
        <begin position="1264"/>
        <end position="1290"/>
    </location>
</feature>
<comment type="caution">
    <text evidence="8">The sequence shown here is derived from an EMBL/GenBank/DDBJ whole genome shotgun (WGS) entry which is preliminary data.</text>
</comment>
<reference evidence="8" key="1">
    <citation type="submission" date="2020-12" db="EMBL/GenBank/DDBJ databases">
        <title>WGS assembly of Carya illinoinensis cv. Pawnee.</title>
        <authorList>
            <person name="Platts A."/>
            <person name="Shu S."/>
            <person name="Wright S."/>
            <person name="Barry K."/>
            <person name="Edger P."/>
            <person name="Pires J.C."/>
            <person name="Schmutz J."/>
        </authorList>
    </citation>
    <scope>NUCLEOTIDE SEQUENCE</scope>
    <source>
        <tissue evidence="8">Leaf</tissue>
    </source>
</reference>
<keyword evidence="1" id="KW-0479">Metal-binding</keyword>
<evidence type="ECO:0000256" key="4">
    <source>
        <dbReference type="PROSITE-ProRule" id="PRU00091"/>
    </source>
</evidence>
<organism evidence="8 10">
    <name type="scientific">Carya illinoinensis</name>
    <name type="common">Pecan</name>
    <dbReference type="NCBI Taxonomy" id="32201"/>
    <lineage>
        <taxon>Eukaryota</taxon>
        <taxon>Viridiplantae</taxon>
        <taxon>Streptophyta</taxon>
        <taxon>Embryophyta</taxon>
        <taxon>Tracheophyta</taxon>
        <taxon>Spermatophyta</taxon>
        <taxon>Magnoliopsida</taxon>
        <taxon>eudicotyledons</taxon>
        <taxon>Gunneridae</taxon>
        <taxon>Pentapetalae</taxon>
        <taxon>rosids</taxon>
        <taxon>fabids</taxon>
        <taxon>Fagales</taxon>
        <taxon>Juglandaceae</taxon>
        <taxon>Carya</taxon>
    </lineage>
</organism>
<dbReference type="PANTHER" id="PTHR47553:SF1">
    <property type="entry name" value="RING_FYVE_PHD ZINC FINGER SUPERFAMILY PROTEIN"/>
    <property type="match status" value="1"/>
</dbReference>
<dbReference type="InterPro" id="IPR017455">
    <property type="entry name" value="Znf_FYVE-rel"/>
</dbReference>
<evidence type="ECO:0000256" key="6">
    <source>
        <dbReference type="SAM" id="MobiDB-lite"/>
    </source>
</evidence>
<feature type="coiled-coil region" evidence="5">
    <location>
        <begin position="699"/>
        <end position="738"/>
    </location>
</feature>
<dbReference type="Proteomes" id="UP000811246">
    <property type="component" value="Chromosome 9"/>
</dbReference>
<gene>
    <name evidence="8" type="ORF">CIPAW_09G152800</name>
    <name evidence="9" type="ORF">I3842_09G152600</name>
</gene>
<proteinExistence type="predicted"/>
<feature type="region of interest" description="Disordered" evidence="6">
    <location>
        <begin position="619"/>
        <end position="640"/>
    </location>
</feature>
<feature type="domain" description="FYVE-type" evidence="7">
    <location>
        <begin position="19"/>
        <end position="78"/>
    </location>
</feature>
<evidence type="ECO:0000259" key="7">
    <source>
        <dbReference type="PROSITE" id="PS50178"/>
    </source>
</evidence>
<name>A0A8T1PEH2_CARIL</name>
<evidence type="ECO:0000313" key="8">
    <source>
        <dbReference type="EMBL" id="KAG6642629.1"/>
    </source>
</evidence>
<evidence type="ECO:0000313" key="10">
    <source>
        <dbReference type="Proteomes" id="UP000811609"/>
    </source>
</evidence>
<accession>A0A8T1PEH2</accession>
<dbReference type="EMBL" id="CM031817">
    <property type="protein sequence ID" value="KAG6642629.1"/>
    <property type="molecule type" value="Genomic_DNA"/>
</dbReference>
<dbReference type="Pfam" id="PF01363">
    <property type="entry name" value="FYVE"/>
    <property type="match status" value="1"/>
</dbReference>
<feature type="compositionally biased region" description="Polar residues" evidence="6">
    <location>
        <begin position="1267"/>
        <end position="1286"/>
    </location>
</feature>
<dbReference type="InterPro" id="IPR019734">
    <property type="entry name" value="TPR_rpt"/>
</dbReference>
<dbReference type="GO" id="GO:0008270">
    <property type="term" value="F:zinc ion binding"/>
    <property type="evidence" value="ECO:0007669"/>
    <property type="project" value="UniProtKB-KW"/>
</dbReference>
<dbReference type="InterPro" id="IPR000306">
    <property type="entry name" value="Znf_FYVE"/>
</dbReference>
<feature type="compositionally biased region" description="Polar residues" evidence="6">
    <location>
        <begin position="1134"/>
        <end position="1150"/>
    </location>
</feature>
<dbReference type="Proteomes" id="UP000811609">
    <property type="component" value="Chromosome 9"/>
</dbReference>
<reference evidence="9" key="2">
    <citation type="submission" date="2021-01" db="EMBL/GenBank/DDBJ databases">
        <authorList>
            <person name="Lovell J.T."/>
            <person name="Bentley N."/>
            <person name="Bhattarai G."/>
            <person name="Jenkins J.W."/>
            <person name="Sreedasyam A."/>
            <person name="Alarcon Y."/>
            <person name="Bock C."/>
            <person name="Boston L."/>
            <person name="Carlson J."/>
            <person name="Cervantes K."/>
            <person name="Clermont K."/>
            <person name="Krom N."/>
            <person name="Kubenka K."/>
            <person name="Mamidi S."/>
            <person name="Mattison C."/>
            <person name="Monteros M."/>
            <person name="Pisani C."/>
            <person name="Plott C."/>
            <person name="Rajasekar S."/>
            <person name="Rhein H.S."/>
            <person name="Rohla C."/>
            <person name="Song M."/>
            <person name="Hilaire R.S."/>
            <person name="Shu S."/>
            <person name="Wells L."/>
            <person name="Wang X."/>
            <person name="Webber J."/>
            <person name="Heerema R.J."/>
            <person name="Klein P."/>
            <person name="Conner P."/>
            <person name="Grauke L."/>
            <person name="Grimwood J."/>
            <person name="Schmutz J."/>
            <person name="Randall J.J."/>
        </authorList>
    </citation>
    <scope>NUCLEOTIDE SEQUENCE</scope>
    <source>
        <tissue evidence="9">Leaf</tissue>
    </source>
</reference>
<keyword evidence="5" id="KW-0175">Coiled coil</keyword>
<feature type="region of interest" description="Disordered" evidence="6">
    <location>
        <begin position="663"/>
        <end position="687"/>
    </location>
</feature>
<evidence type="ECO:0000256" key="2">
    <source>
        <dbReference type="ARBA" id="ARBA00022771"/>
    </source>
</evidence>